<dbReference type="InterPro" id="IPR036388">
    <property type="entry name" value="WH-like_DNA-bd_sf"/>
</dbReference>
<evidence type="ECO:0000313" key="6">
    <source>
        <dbReference type="Proteomes" id="UP001161422"/>
    </source>
</evidence>
<dbReference type="EMBL" id="BSNC01000012">
    <property type="protein sequence ID" value="GLP97860.1"/>
    <property type="molecule type" value="Genomic_DNA"/>
</dbReference>
<dbReference type="PANTHER" id="PTHR42756">
    <property type="entry name" value="TRANSCRIPTIONAL REGULATOR, MARR"/>
    <property type="match status" value="1"/>
</dbReference>
<dbReference type="GO" id="GO:0003700">
    <property type="term" value="F:DNA-binding transcription factor activity"/>
    <property type="evidence" value="ECO:0007669"/>
    <property type="project" value="InterPro"/>
</dbReference>
<gene>
    <name evidence="5" type="ORF">GCM10007895_31670</name>
</gene>
<dbReference type="Pfam" id="PF01047">
    <property type="entry name" value="MarR"/>
    <property type="match status" value="1"/>
</dbReference>
<dbReference type="Proteomes" id="UP001161422">
    <property type="component" value="Unassembled WGS sequence"/>
</dbReference>
<reference evidence="5" key="1">
    <citation type="journal article" date="2014" name="Int. J. Syst. Evol. Microbiol.">
        <title>Complete genome sequence of Corynebacterium casei LMG S-19264T (=DSM 44701T), isolated from a smear-ripened cheese.</title>
        <authorList>
            <consortium name="US DOE Joint Genome Institute (JGI-PGF)"/>
            <person name="Walter F."/>
            <person name="Albersmeier A."/>
            <person name="Kalinowski J."/>
            <person name="Ruckert C."/>
        </authorList>
    </citation>
    <scope>NUCLEOTIDE SEQUENCE</scope>
    <source>
        <strain evidence="5">NBRC 101628</strain>
    </source>
</reference>
<accession>A0AA37RYN2</accession>
<dbReference type="SMART" id="SM00347">
    <property type="entry name" value="HTH_MARR"/>
    <property type="match status" value="1"/>
</dbReference>
<evidence type="ECO:0000259" key="4">
    <source>
        <dbReference type="PROSITE" id="PS50995"/>
    </source>
</evidence>
<dbReference type="PRINTS" id="PR00598">
    <property type="entry name" value="HTHMARR"/>
</dbReference>
<sequence>MQQRDSLVYQVGLLNGKLVQSLDEQLERYQLDARLWPVLFVLWQQQGLTQTELAAKCNVQAYTITRMLDQLQKLGLIERRQEPDNRRILRIFLTDCGQAIEQDLILEAQKVEDGLTQKLTEQEREQLTLLLAKLNASND</sequence>
<evidence type="ECO:0000256" key="3">
    <source>
        <dbReference type="ARBA" id="ARBA00023163"/>
    </source>
</evidence>
<dbReference type="InterPro" id="IPR036390">
    <property type="entry name" value="WH_DNA-bd_sf"/>
</dbReference>
<keyword evidence="1" id="KW-0805">Transcription regulation</keyword>
<dbReference type="RefSeq" id="WP_095506787.1">
    <property type="nucleotide sequence ID" value="NZ_BSNC01000012.1"/>
</dbReference>
<reference evidence="5" key="2">
    <citation type="submission" date="2023-01" db="EMBL/GenBank/DDBJ databases">
        <title>Draft genome sequence of Paraferrimonas sedimenticola strain NBRC 101628.</title>
        <authorList>
            <person name="Sun Q."/>
            <person name="Mori K."/>
        </authorList>
    </citation>
    <scope>NUCLEOTIDE SEQUENCE</scope>
    <source>
        <strain evidence="5">NBRC 101628</strain>
    </source>
</reference>
<dbReference type="PANTHER" id="PTHR42756:SF1">
    <property type="entry name" value="TRANSCRIPTIONAL REPRESSOR OF EMRAB OPERON"/>
    <property type="match status" value="1"/>
</dbReference>
<name>A0AA37RYN2_9GAMM</name>
<protein>
    <submittedName>
        <fullName evidence="5">MarR family transcriptional regulator</fullName>
    </submittedName>
</protein>
<keyword evidence="6" id="KW-1185">Reference proteome</keyword>
<organism evidence="5 6">
    <name type="scientific">Paraferrimonas sedimenticola</name>
    <dbReference type="NCBI Taxonomy" id="375674"/>
    <lineage>
        <taxon>Bacteria</taxon>
        <taxon>Pseudomonadati</taxon>
        <taxon>Pseudomonadota</taxon>
        <taxon>Gammaproteobacteria</taxon>
        <taxon>Alteromonadales</taxon>
        <taxon>Ferrimonadaceae</taxon>
        <taxon>Paraferrimonas</taxon>
    </lineage>
</organism>
<proteinExistence type="predicted"/>
<feature type="domain" description="HTH marR-type" evidence="4">
    <location>
        <begin position="4"/>
        <end position="136"/>
    </location>
</feature>
<dbReference type="AlphaFoldDB" id="A0AA37RYN2"/>
<keyword evidence="2" id="KW-0238">DNA-binding</keyword>
<evidence type="ECO:0000256" key="2">
    <source>
        <dbReference type="ARBA" id="ARBA00023125"/>
    </source>
</evidence>
<dbReference type="GO" id="GO:0003677">
    <property type="term" value="F:DNA binding"/>
    <property type="evidence" value="ECO:0007669"/>
    <property type="project" value="UniProtKB-KW"/>
</dbReference>
<evidence type="ECO:0000313" key="5">
    <source>
        <dbReference type="EMBL" id="GLP97860.1"/>
    </source>
</evidence>
<comment type="caution">
    <text evidence="5">The sequence shown here is derived from an EMBL/GenBank/DDBJ whole genome shotgun (WGS) entry which is preliminary data.</text>
</comment>
<dbReference type="PROSITE" id="PS50995">
    <property type="entry name" value="HTH_MARR_2"/>
    <property type="match status" value="1"/>
</dbReference>
<dbReference type="SUPFAM" id="SSF46785">
    <property type="entry name" value="Winged helix' DNA-binding domain"/>
    <property type="match status" value="1"/>
</dbReference>
<keyword evidence="3" id="KW-0804">Transcription</keyword>
<evidence type="ECO:0000256" key="1">
    <source>
        <dbReference type="ARBA" id="ARBA00023015"/>
    </source>
</evidence>
<dbReference type="Gene3D" id="1.10.10.10">
    <property type="entry name" value="Winged helix-like DNA-binding domain superfamily/Winged helix DNA-binding domain"/>
    <property type="match status" value="1"/>
</dbReference>
<dbReference type="InterPro" id="IPR000835">
    <property type="entry name" value="HTH_MarR-typ"/>
</dbReference>